<organism evidence="13 14">
    <name type="scientific">Cephalotus follicularis</name>
    <name type="common">Albany pitcher plant</name>
    <dbReference type="NCBI Taxonomy" id="3775"/>
    <lineage>
        <taxon>Eukaryota</taxon>
        <taxon>Viridiplantae</taxon>
        <taxon>Streptophyta</taxon>
        <taxon>Embryophyta</taxon>
        <taxon>Tracheophyta</taxon>
        <taxon>Spermatophyta</taxon>
        <taxon>Magnoliopsida</taxon>
        <taxon>eudicotyledons</taxon>
        <taxon>Gunneridae</taxon>
        <taxon>Pentapetalae</taxon>
        <taxon>rosids</taxon>
        <taxon>fabids</taxon>
        <taxon>Oxalidales</taxon>
        <taxon>Cephalotaceae</taxon>
        <taxon>Cephalotus</taxon>
    </lineage>
</organism>
<evidence type="ECO:0000256" key="11">
    <source>
        <dbReference type="SAM" id="Phobius"/>
    </source>
</evidence>
<keyword evidence="8" id="KW-0333">Golgi apparatus</keyword>
<dbReference type="GO" id="GO:0009744">
    <property type="term" value="P:response to sucrose"/>
    <property type="evidence" value="ECO:0007669"/>
    <property type="project" value="UniProtKB-ARBA"/>
</dbReference>
<evidence type="ECO:0000256" key="6">
    <source>
        <dbReference type="ARBA" id="ARBA00022968"/>
    </source>
</evidence>
<evidence type="ECO:0000256" key="8">
    <source>
        <dbReference type="ARBA" id="ARBA00023034"/>
    </source>
</evidence>
<evidence type="ECO:0000313" key="14">
    <source>
        <dbReference type="Proteomes" id="UP000187406"/>
    </source>
</evidence>
<evidence type="ECO:0000313" key="13">
    <source>
        <dbReference type="EMBL" id="GAV83587.1"/>
    </source>
</evidence>
<comment type="subcellular location">
    <subcellularLocation>
        <location evidence="2">Golgi apparatus membrane</location>
        <topology evidence="2">Single-pass type II membrane protein</topology>
    </subcellularLocation>
    <subcellularLocation>
        <location evidence="1">Membrane</location>
        <topology evidence="1">Multi-pass membrane protein</topology>
    </subcellularLocation>
</comment>
<dbReference type="InterPro" id="IPR004263">
    <property type="entry name" value="Exostosin"/>
</dbReference>
<feature type="domain" description="Exostosin GT47" evidence="12">
    <location>
        <begin position="403"/>
        <end position="688"/>
    </location>
</feature>
<comment type="similarity">
    <text evidence="3">Belongs to the glycosyltransferase 47 family.</text>
</comment>
<evidence type="ECO:0000256" key="10">
    <source>
        <dbReference type="PIRSR" id="PIRSR604254-1"/>
    </source>
</evidence>
<feature type="transmembrane region" description="Helical" evidence="11">
    <location>
        <begin position="314"/>
        <end position="334"/>
    </location>
</feature>
<dbReference type="InterPro" id="IPR004254">
    <property type="entry name" value="AdipoR/HlyIII-related"/>
</dbReference>
<dbReference type="Pfam" id="PF03006">
    <property type="entry name" value="HlyIII"/>
    <property type="match status" value="1"/>
</dbReference>
<feature type="binding site" evidence="10">
    <location>
        <position position="167"/>
    </location>
    <ligand>
        <name>Zn(2+)</name>
        <dbReference type="ChEBI" id="CHEBI:29105"/>
    </ligand>
</feature>
<dbReference type="GO" id="GO:0016757">
    <property type="term" value="F:glycosyltransferase activity"/>
    <property type="evidence" value="ECO:0007669"/>
    <property type="project" value="UniProtKB-KW"/>
</dbReference>
<keyword evidence="14" id="KW-1185">Reference proteome</keyword>
<keyword evidence="4" id="KW-0328">Glycosyltransferase</keyword>
<reference evidence="14" key="1">
    <citation type="submission" date="2016-04" db="EMBL/GenBank/DDBJ databases">
        <title>Cephalotus genome sequencing.</title>
        <authorList>
            <person name="Fukushima K."/>
            <person name="Hasebe M."/>
            <person name="Fang X."/>
        </authorList>
    </citation>
    <scope>NUCLEOTIDE SEQUENCE [LARGE SCALE GENOMIC DNA]</scope>
    <source>
        <strain evidence="14">cv. St1</strain>
    </source>
</reference>
<dbReference type="AlphaFoldDB" id="A0A1Q3CTM9"/>
<feature type="binding site" evidence="10">
    <location>
        <position position="312"/>
    </location>
    <ligand>
        <name>Zn(2+)</name>
        <dbReference type="ChEBI" id="CHEBI:29105"/>
    </ligand>
</feature>
<dbReference type="GO" id="GO:0009725">
    <property type="term" value="P:response to hormone"/>
    <property type="evidence" value="ECO:0007669"/>
    <property type="project" value="UniProtKB-ARBA"/>
</dbReference>
<dbReference type="GO" id="GO:0046872">
    <property type="term" value="F:metal ion binding"/>
    <property type="evidence" value="ECO:0007669"/>
    <property type="project" value="UniProtKB-KW"/>
</dbReference>
<keyword evidence="4" id="KW-0808">Transferase</keyword>
<feature type="binding site" evidence="10">
    <location>
        <position position="316"/>
    </location>
    <ligand>
        <name>Zn(2+)</name>
        <dbReference type="ChEBI" id="CHEBI:29105"/>
    </ligand>
</feature>
<keyword evidence="9 11" id="KW-0472">Membrane</keyword>
<name>A0A1Q3CTM9_CEPFO</name>
<dbReference type="Pfam" id="PF03016">
    <property type="entry name" value="Exostosin_GT47"/>
    <property type="match status" value="1"/>
</dbReference>
<evidence type="ECO:0000256" key="1">
    <source>
        <dbReference type="ARBA" id="ARBA00004141"/>
    </source>
</evidence>
<comment type="caution">
    <text evidence="13">The sequence shown here is derived from an EMBL/GenBank/DDBJ whole genome shotgun (WGS) entry which is preliminary data.</text>
</comment>
<feature type="transmembrane region" description="Helical" evidence="11">
    <location>
        <begin position="149"/>
        <end position="171"/>
    </location>
</feature>
<evidence type="ECO:0000256" key="2">
    <source>
        <dbReference type="ARBA" id="ARBA00004323"/>
    </source>
</evidence>
<dbReference type="GO" id="GO:0000139">
    <property type="term" value="C:Golgi membrane"/>
    <property type="evidence" value="ECO:0007669"/>
    <property type="project" value="UniProtKB-SubCell"/>
</dbReference>
<sequence length="738" mass="85373">MMSYRGETVSKRKGIKNMDQTHDSMLCCESIDINKKKKDHIYENSNKEKRNALVSFWELPEYMKDNEFILNYYRANWSLKQALFSVFCWHNETLNVWTHLFGFVLFLGLTVVNLREVPQVTKNVIDLKHITTPEMDIAPPVTPVTRWPFFVFLGGSMFCLLCSSICHLFSCHSHHLNLQLLRIDYTGITVMIITSFFPPIYYIFLCDPRWHFVYLGGITAMGMFTVITLLAPSLSTGKFRAFRALLFSSMGFFGIVPAIHAVMVNWTNPRRDITLAYEAAMAIFYLTGTMFYVTRIPERWKPGWFDLAGHSHQIFHVLVVMGALAHYGATLIFLEWRDRVGTQKKSGLESERIEEDLGRARAAIRLAVRFQNYTSEKEERFIPRGSIYRNAYAFHQSHIEMVKRFKVWTYKEGEQPLVHNGPLNYLYAIEGQFIDEMESKKNPFKAHHPNEAHAFFLPFSVASVIEFVYLPITTVTDYSRDRLQRFVSDYVSMVADKYPYWNRSHGADHFMASCHDWAPEVSNPNTQLFKNLIRVLCNANTSEGFRPKIDVSLPEIYLPYGSLGPPKTGQGPKGRSILAFFAGRDHGDIRNILFKHWKDKDNEVQVHGELPPGGPKYSQLMGQSKFCLCPSGFEVASPREVEAIYSGCVPVIISDNYSLPFNDVLNWSKFSVQIPVNKIPDIKTILQGIPNNKYLKMYRRIKRVQRHFVLNRPAKPFDLIYMVLHSVWLRRLNFRLAS</sequence>
<feature type="transmembrane region" description="Helical" evidence="11">
    <location>
        <begin position="275"/>
        <end position="293"/>
    </location>
</feature>
<keyword evidence="5 11" id="KW-0812">Transmembrane</keyword>
<feature type="transmembrane region" description="Helical" evidence="11">
    <location>
        <begin position="210"/>
        <end position="232"/>
    </location>
</feature>
<proteinExistence type="inferred from homology"/>
<evidence type="ECO:0000256" key="5">
    <source>
        <dbReference type="ARBA" id="ARBA00022692"/>
    </source>
</evidence>
<keyword evidence="7 11" id="KW-1133">Transmembrane helix</keyword>
<feature type="transmembrane region" description="Helical" evidence="11">
    <location>
        <begin position="183"/>
        <end position="204"/>
    </location>
</feature>
<dbReference type="InterPro" id="IPR040911">
    <property type="entry name" value="Exostosin_GT47"/>
</dbReference>
<feature type="transmembrane region" description="Helical" evidence="11">
    <location>
        <begin position="244"/>
        <end position="263"/>
    </location>
</feature>
<evidence type="ECO:0000256" key="3">
    <source>
        <dbReference type="ARBA" id="ARBA00010271"/>
    </source>
</evidence>
<accession>A0A1Q3CTM9</accession>
<dbReference type="InParanoid" id="A0A1Q3CTM9"/>
<dbReference type="FunCoup" id="A0A1Q3CTM9">
    <property type="interactions" value="8"/>
</dbReference>
<evidence type="ECO:0000259" key="12">
    <source>
        <dbReference type="Pfam" id="PF03016"/>
    </source>
</evidence>
<dbReference type="EMBL" id="BDDD01002932">
    <property type="protein sequence ID" value="GAV83587.1"/>
    <property type="molecule type" value="Genomic_DNA"/>
</dbReference>
<dbReference type="OrthoDB" id="529367at2759"/>
<protein>
    <submittedName>
        <fullName evidence="13">HlyIII domain-containing protein/Exostosin domain-containing protein</fullName>
    </submittedName>
</protein>
<keyword evidence="10" id="KW-0862">Zinc</keyword>
<evidence type="ECO:0000256" key="4">
    <source>
        <dbReference type="ARBA" id="ARBA00022676"/>
    </source>
</evidence>
<dbReference type="PANTHER" id="PTHR11062:SF124">
    <property type="entry name" value="XYLOGALACTURONAN BETA-1,3-XYLOSYLTRANSFERASE"/>
    <property type="match status" value="1"/>
</dbReference>
<keyword evidence="10" id="KW-0479">Metal-binding</keyword>
<evidence type="ECO:0000256" key="7">
    <source>
        <dbReference type="ARBA" id="ARBA00022989"/>
    </source>
</evidence>
<keyword evidence="6" id="KW-0735">Signal-anchor</keyword>
<dbReference type="PANTHER" id="PTHR11062">
    <property type="entry name" value="EXOSTOSIN HEPARAN SULFATE GLYCOSYLTRANSFERASE -RELATED"/>
    <property type="match status" value="1"/>
</dbReference>
<evidence type="ECO:0000256" key="9">
    <source>
        <dbReference type="ARBA" id="ARBA00023136"/>
    </source>
</evidence>
<dbReference type="Proteomes" id="UP000187406">
    <property type="component" value="Unassembled WGS sequence"/>
</dbReference>
<gene>
    <name evidence="13" type="ORF">CFOL_v3_27033</name>
</gene>
<dbReference type="STRING" id="3775.A0A1Q3CTM9"/>